<protein>
    <submittedName>
        <fullName evidence="2">Putative conserved secreted protein</fullName>
    </submittedName>
</protein>
<reference evidence="2" key="1">
    <citation type="submission" date="2020-03" db="EMBL/GenBank/DDBJ databases">
        <title>A transcriptome and proteome of the tick Rhipicephalus microplus shaped by the genetic composition of its hosts and developmental stage.</title>
        <authorList>
            <person name="Garcia G.R."/>
            <person name="Ribeiro J.M.C."/>
            <person name="Maruyama S.R."/>
            <person name="Gardinasse L.G."/>
            <person name="Nelson K."/>
            <person name="Ferreira B.R."/>
            <person name="Andrade T.G."/>
            <person name="Santos I.K.F.M."/>
        </authorList>
    </citation>
    <scope>NUCLEOTIDE SEQUENCE</scope>
    <source>
        <strain evidence="2">NSGR</strain>
        <tissue evidence="2">Salivary glands</tissue>
    </source>
</reference>
<evidence type="ECO:0000256" key="1">
    <source>
        <dbReference type="SAM" id="SignalP"/>
    </source>
</evidence>
<accession>A0A6G5A3M0</accession>
<feature type="chain" id="PRO_5026351819" evidence="1">
    <location>
        <begin position="24"/>
        <end position="166"/>
    </location>
</feature>
<sequence length="166" mass="18421">MKIKSAFLANIYVTAFFISTTLGSPCPKLLCGFVEPVCPERNTYCGCRCNNTIQEIPQPPPQLPQVPSPPSPCGTTYPEPFFNDYYRREFSVCQKPSCPCGQRPACLSMRKWGDGCHCKCVKATAGCTMPFGPYECIHACNQCMCWCVADPPFKRPKPTCCKPIAK</sequence>
<name>A0A6G5A3M0_RHIMP</name>
<dbReference type="EMBL" id="GIKN01002487">
    <property type="protein sequence ID" value="NIE44760.1"/>
    <property type="molecule type" value="Transcribed_RNA"/>
</dbReference>
<organism evidence="2">
    <name type="scientific">Rhipicephalus microplus</name>
    <name type="common">Cattle tick</name>
    <name type="synonym">Boophilus microplus</name>
    <dbReference type="NCBI Taxonomy" id="6941"/>
    <lineage>
        <taxon>Eukaryota</taxon>
        <taxon>Metazoa</taxon>
        <taxon>Ecdysozoa</taxon>
        <taxon>Arthropoda</taxon>
        <taxon>Chelicerata</taxon>
        <taxon>Arachnida</taxon>
        <taxon>Acari</taxon>
        <taxon>Parasitiformes</taxon>
        <taxon>Ixodida</taxon>
        <taxon>Ixodoidea</taxon>
        <taxon>Ixodidae</taxon>
        <taxon>Rhipicephalinae</taxon>
        <taxon>Rhipicephalus</taxon>
        <taxon>Boophilus</taxon>
    </lineage>
</organism>
<proteinExistence type="predicted"/>
<evidence type="ECO:0000313" key="2">
    <source>
        <dbReference type="EMBL" id="NIE44760.1"/>
    </source>
</evidence>
<feature type="signal peptide" evidence="1">
    <location>
        <begin position="1"/>
        <end position="23"/>
    </location>
</feature>
<dbReference type="AlphaFoldDB" id="A0A6G5A3M0"/>
<keyword evidence="1" id="KW-0732">Signal</keyword>